<dbReference type="EMBL" id="HBNR01034042">
    <property type="protein sequence ID" value="CAE4589262.1"/>
    <property type="molecule type" value="Transcribed_RNA"/>
</dbReference>
<keyword evidence="6 9" id="KW-1133">Transmembrane helix</keyword>
<keyword evidence="3 9" id="KW-0812">Transmembrane</keyword>
<evidence type="ECO:0000256" key="1">
    <source>
        <dbReference type="ARBA" id="ARBA00004141"/>
    </source>
</evidence>
<evidence type="ECO:0000256" key="6">
    <source>
        <dbReference type="ARBA" id="ARBA00022989"/>
    </source>
</evidence>
<gene>
    <name evidence="12" type="ORF">AMON00008_LOCUS23368</name>
</gene>
<sequence length="661" mass="72027">MAAGQEQEETGNQPTSDANGKQAVAVISPDKLEEEAAKNGEETEEERREKEIQKTYKVPLSRLMSFCRPEWCLIVPGLLAALASGSTFPLGGAFALVEGMVAFINPDKEVMKRETEKAAIWFTAMGLTRFFAVLTYYTCFGMIAEGMTKRCRQAMLETMCRQEIGFHDNPEHTPGRLSHLLQLCTYRVQTFVIAVGDSADGMCAVIVGVTLSFYYSWEMALTALGGMPLFAIADAIQTAVVLGTATKANKNAKLAQQVVSDAIGNVRTVQASNCEKDLLQLYSDILAPPPFRKQALAFLAGGFGFGLSQAATFWIISAEFWIMGIIIENGRGDFYNCQKAFVGTLWAAFGLSSALMMTRDMNKAKVAAHDMFQLLDRKSQIDGLEPTGVTPADPNMKLGHFEFTDVKFFYPFRPNVQVLKGVTFTVKEGQSVGVVGPSGGGKSTVMALIQRFYDPQSGQVFIGEGSGKVALDSLNIRWWRRQVGYVGQEPVLFNTTVLENVKYGLQDGEVSEKHLNDCKAMANLSFLDGEHGQGWETRVGPKGGRLSGGQKQRVAICRALARSPPVLLFDEATSALDSNSERKVQKAIEEACRGRTSFSIAHRLSTIQGCDVIIVVADGRIVEQGSHEELMSLDGVYRKLQAQSSSAKSASPLAPRSPATS</sequence>
<feature type="compositionally biased region" description="Basic and acidic residues" evidence="8">
    <location>
        <begin position="30"/>
        <end position="51"/>
    </location>
</feature>
<accession>A0A7S4QNS6</accession>
<feature type="compositionally biased region" description="Polar residues" evidence="8">
    <location>
        <begin position="10"/>
        <end position="19"/>
    </location>
</feature>
<dbReference type="GO" id="GO:0090374">
    <property type="term" value="P:oligopeptide export from mitochondrion"/>
    <property type="evidence" value="ECO:0007669"/>
    <property type="project" value="TreeGrafter"/>
</dbReference>
<organism evidence="12">
    <name type="scientific">Alexandrium monilatum</name>
    <dbReference type="NCBI Taxonomy" id="311494"/>
    <lineage>
        <taxon>Eukaryota</taxon>
        <taxon>Sar</taxon>
        <taxon>Alveolata</taxon>
        <taxon>Dinophyceae</taxon>
        <taxon>Gonyaulacales</taxon>
        <taxon>Pyrocystaceae</taxon>
        <taxon>Alexandrium</taxon>
    </lineage>
</organism>
<evidence type="ECO:0000256" key="4">
    <source>
        <dbReference type="ARBA" id="ARBA00022741"/>
    </source>
</evidence>
<reference evidence="12" key="1">
    <citation type="submission" date="2021-01" db="EMBL/GenBank/DDBJ databases">
        <authorList>
            <person name="Corre E."/>
            <person name="Pelletier E."/>
            <person name="Niang G."/>
            <person name="Scheremetjew M."/>
            <person name="Finn R."/>
            <person name="Kale V."/>
            <person name="Holt S."/>
            <person name="Cochrane G."/>
            <person name="Meng A."/>
            <person name="Brown T."/>
            <person name="Cohen L."/>
        </authorList>
    </citation>
    <scope>NUCLEOTIDE SEQUENCE</scope>
    <source>
        <strain evidence="12">CCMP3105</strain>
    </source>
</reference>
<dbReference type="SUPFAM" id="SSF90123">
    <property type="entry name" value="ABC transporter transmembrane region"/>
    <property type="match status" value="1"/>
</dbReference>
<dbReference type="GO" id="GO:0005743">
    <property type="term" value="C:mitochondrial inner membrane"/>
    <property type="evidence" value="ECO:0007669"/>
    <property type="project" value="TreeGrafter"/>
</dbReference>
<protein>
    <recommendedName>
        <fullName evidence="13">Bile salt export pump</fullName>
    </recommendedName>
</protein>
<dbReference type="GO" id="GO:0015421">
    <property type="term" value="F:ABC-type oligopeptide transporter activity"/>
    <property type="evidence" value="ECO:0007669"/>
    <property type="project" value="TreeGrafter"/>
</dbReference>
<dbReference type="PROSITE" id="PS00211">
    <property type="entry name" value="ABC_TRANSPORTER_1"/>
    <property type="match status" value="1"/>
</dbReference>
<dbReference type="Pfam" id="PF00005">
    <property type="entry name" value="ABC_tran"/>
    <property type="match status" value="1"/>
</dbReference>
<evidence type="ECO:0000259" key="10">
    <source>
        <dbReference type="PROSITE" id="PS50893"/>
    </source>
</evidence>
<dbReference type="InterPro" id="IPR003593">
    <property type="entry name" value="AAA+_ATPase"/>
</dbReference>
<feature type="region of interest" description="Disordered" evidence="8">
    <location>
        <begin position="1"/>
        <end position="51"/>
    </location>
</feature>
<dbReference type="Pfam" id="PF00664">
    <property type="entry name" value="ABC_membrane"/>
    <property type="match status" value="1"/>
</dbReference>
<dbReference type="FunFam" id="3.40.50.300:FF:000836">
    <property type="entry name" value="ABC transporter B family member 25"/>
    <property type="match status" value="1"/>
</dbReference>
<dbReference type="PANTHER" id="PTHR43394">
    <property type="entry name" value="ATP-DEPENDENT PERMEASE MDL1, MITOCHONDRIAL"/>
    <property type="match status" value="1"/>
</dbReference>
<dbReference type="InterPro" id="IPR039421">
    <property type="entry name" value="Type_1_exporter"/>
</dbReference>
<feature type="domain" description="ABC transmembrane type-1" evidence="11">
    <location>
        <begin position="119"/>
        <end position="286"/>
    </location>
</feature>
<evidence type="ECO:0000256" key="7">
    <source>
        <dbReference type="ARBA" id="ARBA00023136"/>
    </source>
</evidence>
<keyword evidence="2" id="KW-0813">Transport</keyword>
<dbReference type="SMART" id="SM00382">
    <property type="entry name" value="AAA"/>
    <property type="match status" value="1"/>
</dbReference>
<dbReference type="GO" id="GO:0005524">
    <property type="term" value="F:ATP binding"/>
    <property type="evidence" value="ECO:0007669"/>
    <property type="project" value="UniProtKB-KW"/>
</dbReference>
<name>A0A7S4QNS6_9DINO</name>
<dbReference type="Gene3D" id="1.20.1560.10">
    <property type="entry name" value="ABC transporter type 1, transmembrane domain"/>
    <property type="match status" value="1"/>
</dbReference>
<comment type="subcellular location">
    <subcellularLocation>
        <location evidence="1">Membrane</location>
        <topology evidence="1">Multi-pass membrane protein</topology>
    </subcellularLocation>
</comment>
<keyword evidence="5" id="KW-0067">ATP-binding</keyword>
<keyword evidence="4" id="KW-0547">Nucleotide-binding</keyword>
<dbReference type="PROSITE" id="PS50893">
    <property type="entry name" value="ABC_TRANSPORTER_2"/>
    <property type="match status" value="1"/>
</dbReference>
<feature type="transmembrane region" description="Helical" evidence="9">
    <location>
        <begin position="118"/>
        <end position="143"/>
    </location>
</feature>
<dbReference type="GO" id="GO:0016887">
    <property type="term" value="F:ATP hydrolysis activity"/>
    <property type="evidence" value="ECO:0007669"/>
    <property type="project" value="InterPro"/>
</dbReference>
<dbReference type="InterPro" id="IPR017871">
    <property type="entry name" value="ABC_transporter-like_CS"/>
</dbReference>
<dbReference type="SUPFAM" id="SSF52540">
    <property type="entry name" value="P-loop containing nucleoside triphosphate hydrolases"/>
    <property type="match status" value="1"/>
</dbReference>
<evidence type="ECO:0000313" key="12">
    <source>
        <dbReference type="EMBL" id="CAE4589262.1"/>
    </source>
</evidence>
<evidence type="ECO:0000256" key="2">
    <source>
        <dbReference type="ARBA" id="ARBA00022448"/>
    </source>
</evidence>
<evidence type="ECO:0000259" key="11">
    <source>
        <dbReference type="PROSITE" id="PS50929"/>
    </source>
</evidence>
<keyword evidence="7 9" id="KW-0472">Membrane</keyword>
<dbReference type="PANTHER" id="PTHR43394:SF18">
    <property type="entry name" value="ABC TRANSPORTER B FAMILY MEMBER 11-LIKE"/>
    <property type="match status" value="1"/>
</dbReference>
<dbReference type="InterPro" id="IPR027417">
    <property type="entry name" value="P-loop_NTPase"/>
</dbReference>
<proteinExistence type="predicted"/>
<evidence type="ECO:0000256" key="5">
    <source>
        <dbReference type="ARBA" id="ARBA00022840"/>
    </source>
</evidence>
<evidence type="ECO:0000256" key="9">
    <source>
        <dbReference type="SAM" id="Phobius"/>
    </source>
</evidence>
<dbReference type="InterPro" id="IPR036640">
    <property type="entry name" value="ABC1_TM_sf"/>
</dbReference>
<dbReference type="InterPro" id="IPR003439">
    <property type="entry name" value="ABC_transporter-like_ATP-bd"/>
</dbReference>
<feature type="transmembrane region" description="Helical" evidence="9">
    <location>
        <begin position="296"/>
        <end position="327"/>
    </location>
</feature>
<feature type="transmembrane region" description="Helical" evidence="9">
    <location>
        <begin position="71"/>
        <end position="98"/>
    </location>
</feature>
<dbReference type="CDD" id="cd18578">
    <property type="entry name" value="ABC_6TM_Pgp_ABCB1_D2_like"/>
    <property type="match status" value="1"/>
</dbReference>
<evidence type="ECO:0000256" key="8">
    <source>
        <dbReference type="SAM" id="MobiDB-lite"/>
    </source>
</evidence>
<evidence type="ECO:0008006" key="13">
    <source>
        <dbReference type="Google" id="ProtNLM"/>
    </source>
</evidence>
<dbReference type="InterPro" id="IPR011527">
    <property type="entry name" value="ABC1_TM_dom"/>
</dbReference>
<dbReference type="AlphaFoldDB" id="A0A7S4QNS6"/>
<dbReference type="Gene3D" id="3.40.50.300">
    <property type="entry name" value="P-loop containing nucleotide triphosphate hydrolases"/>
    <property type="match status" value="1"/>
</dbReference>
<feature type="domain" description="ABC transporter" evidence="10">
    <location>
        <begin position="401"/>
        <end position="643"/>
    </location>
</feature>
<evidence type="ECO:0000256" key="3">
    <source>
        <dbReference type="ARBA" id="ARBA00022692"/>
    </source>
</evidence>
<dbReference type="PROSITE" id="PS50929">
    <property type="entry name" value="ABC_TM1F"/>
    <property type="match status" value="1"/>
</dbReference>